<sequence length="62" mass="6221">MKKSILNIGKALSKADQQEVNGGIKPWCQGGGDPECCGTGPGQCGIGHCAGGILNNGVCVCF</sequence>
<evidence type="ECO:0000313" key="1">
    <source>
        <dbReference type="EMBL" id="MFD2566430.1"/>
    </source>
</evidence>
<proteinExistence type="predicted"/>
<dbReference type="RefSeq" id="WP_379665137.1">
    <property type="nucleotide sequence ID" value="NZ_JBHULH010000001.1"/>
</dbReference>
<reference evidence="2" key="1">
    <citation type="journal article" date="2019" name="Int. J. Syst. Evol. Microbiol.">
        <title>The Global Catalogue of Microorganisms (GCM) 10K type strain sequencing project: providing services to taxonomists for standard genome sequencing and annotation.</title>
        <authorList>
            <consortium name="The Broad Institute Genomics Platform"/>
            <consortium name="The Broad Institute Genome Sequencing Center for Infectious Disease"/>
            <person name="Wu L."/>
            <person name="Ma J."/>
        </authorList>
    </citation>
    <scope>NUCLEOTIDE SEQUENCE [LARGE SCALE GENOMIC DNA]</scope>
    <source>
        <strain evidence="2">KCTC 52127</strain>
    </source>
</reference>
<organism evidence="1 2">
    <name type="scientific">Pseudotenacibaculum haliotis</name>
    <dbReference type="NCBI Taxonomy" id="1862138"/>
    <lineage>
        <taxon>Bacteria</taxon>
        <taxon>Pseudomonadati</taxon>
        <taxon>Bacteroidota</taxon>
        <taxon>Flavobacteriia</taxon>
        <taxon>Flavobacteriales</taxon>
        <taxon>Flavobacteriaceae</taxon>
        <taxon>Pseudotenacibaculum</taxon>
    </lineage>
</organism>
<comment type="caution">
    <text evidence="1">The sequence shown here is derived from an EMBL/GenBank/DDBJ whole genome shotgun (WGS) entry which is preliminary data.</text>
</comment>
<evidence type="ECO:0008006" key="3">
    <source>
        <dbReference type="Google" id="ProtNLM"/>
    </source>
</evidence>
<name>A0ABW5LNS7_9FLAO</name>
<dbReference type="EMBL" id="JBHULH010000001">
    <property type="protein sequence ID" value="MFD2566430.1"/>
    <property type="molecule type" value="Genomic_DNA"/>
</dbReference>
<protein>
    <recommendedName>
        <fullName evidence="3">Bacteriocin</fullName>
    </recommendedName>
</protein>
<keyword evidence="2" id="KW-1185">Reference proteome</keyword>
<accession>A0ABW5LNS7</accession>
<dbReference type="Proteomes" id="UP001597508">
    <property type="component" value="Unassembled WGS sequence"/>
</dbReference>
<gene>
    <name evidence="1" type="ORF">ACFSRZ_03545</name>
</gene>
<evidence type="ECO:0000313" key="2">
    <source>
        <dbReference type="Proteomes" id="UP001597508"/>
    </source>
</evidence>